<keyword evidence="1" id="KW-0233">DNA recombination</keyword>
<evidence type="ECO:0000313" key="4">
    <source>
        <dbReference type="Proteomes" id="UP000612362"/>
    </source>
</evidence>
<dbReference type="AlphaFoldDB" id="A0A8J3I0Q1"/>
<comment type="caution">
    <text evidence="3">The sequence shown here is derived from an EMBL/GenBank/DDBJ whole genome shotgun (WGS) entry which is preliminary data.</text>
</comment>
<reference evidence="3" key="1">
    <citation type="submission" date="2020-10" db="EMBL/GenBank/DDBJ databases">
        <title>Taxonomic study of unclassified bacteria belonging to the class Ktedonobacteria.</title>
        <authorList>
            <person name="Yabe S."/>
            <person name="Wang C.M."/>
            <person name="Zheng Y."/>
            <person name="Sakai Y."/>
            <person name="Cavaletti L."/>
            <person name="Monciardini P."/>
            <person name="Donadio S."/>
        </authorList>
    </citation>
    <scope>NUCLEOTIDE SEQUENCE</scope>
    <source>
        <strain evidence="3">SOSP1-1</strain>
    </source>
</reference>
<organism evidence="3 4">
    <name type="scientific">Ktedonospora formicarum</name>
    <dbReference type="NCBI Taxonomy" id="2778364"/>
    <lineage>
        <taxon>Bacteria</taxon>
        <taxon>Bacillati</taxon>
        <taxon>Chloroflexota</taxon>
        <taxon>Ktedonobacteria</taxon>
        <taxon>Ktedonobacterales</taxon>
        <taxon>Ktedonobacteraceae</taxon>
        <taxon>Ktedonospora</taxon>
    </lineage>
</organism>
<dbReference type="PROSITE" id="PS51898">
    <property type="entry name" value="TYR_RECOMBINASE"/>
    <property type="match status" value="1"/>
</dbReference>
<dbReference type="InterPro" id="IPR011010">
    <property type="entry name" value="DNA_brk_join_enz"/>
</dbReference>
<protein>
    <recommendedName>
        <fullName evidence="2">Tyr recombinase domain-containing protein</fullName>
    </recommendedName>
</protein>
<name>A0A8J3I0Q1_9CHLR</name>
<dbReference type="Gene3D" id="1.10.443.10">
    <property type="entry name" value="Intergrase catalytic core"/>
    <property type="match status" value="1"/>
</dbReference>
<keyword evidence="4" id="KW-1185">Reference proteome</keyword>
<dbReference type="GO" id="GO:0006310">
    <property type="term" value="P:DNA recombination"/>
    <property type="evidence" value="ECO:0007669"/>
    <property type="project" value="UniProtKB-KW"/>
</dbReference>
<dbReference type="GO" id="GO:0003677">
    <property type="term" value="F:DNA binding"/>
    <property type="evidence" value="ECO:0007669"/>
    <property type="project" value="InterPro"/>
</dbReference>
<gene>
    <name evidence="3" type="ORF">KSX_22550</name>
</gene>
<dbReference type="InterPro" id="IPR013762">
    <property type="entry name" value="Integrase-like_cat_sf"/>
</dbReference>
<evidence type="ECO:0000256" key="1">
    <source>
        <dbReference type="ARBA" id="ARBA00023172"/>
    </source>
</evidence>
<proteinExistence type="predicted"/>
<sequence>MISSMNRSYMNTHQTLDEFHEIVAKAGLPKMHFYDLRHSAATILLAKGVHPKIVQELLGHASIAITMNIYSHVMPSLQKEVAGLMDNIFKDDKNDAF</sequence>
<dbReference type="EMBL" id="BNJF01000001">
    <property type="protein sequence ID" value="GHO44092.1"/>
    <property type="molecule type" value="Genomic_DNA"/>
</dbReference>
<evidence type="ECO:0000313" key="3">
    <source>
        <dbReference type="EMBL" id="GHO44092.1"/>
    </source>
</evidence>
<dbReference type="SUPFAM" id="SSF56349">
    <property type="entry name" value="DNA breaking-rejoining enzymes"/>
    <property type="match status" value="1"/>
</dbReference>
<dbReference type="Pfam" id="PF00589">
    <property type="entry name" value="Phage_integrase"/>
    <property type="match status" value="1"/>
</dbReference>
<dbReference type="InterPro" id="IPR002104">
    <property type="entry name" value="Integrase_catalytic"/>
</dbReference>
<dbReference type="Proteomes" id="UP000612362">
    <property type="component" value="Unassembled WGS sequence"/>
</dbReference>
<feature type="domain" description="Tyr recombinase" evidence="2">
    <location>
        <begin position="1"/>
        <end position="83"/>
    </location>
</feature>
<dbReference type="GO" id="GO:0015074">
    <property type="term" value="P:DNA integration"/>
    <property type="evidence" value="ECO:0007669"/>
    <property type="project" value="InterPro"/>
</dbReference>
<evidence type="ECO:0000259" key="2">
    <source>
        <dbReference type="PROSITE" id="PS51898"/>
    </source>
</evidence>
<accession>A0A8J3I0Q1</accession>